<reference evidence="2 3" key="1">
    <citation type="submission" date="2024-10" db="EMBL/GenBank/DDBJ databases">
        <authorList>
            <person name="Kim D."/>
        </authorList>
    </citation>
    <scope>NUCLEOTIDE SEQUENCE [LARGE SCALE GENOMIC DNA]</scope>
    <source>
        <strain evidence="2">BH-2024</strain>
    </source>
</reference>
<dbReference type="AlphaFoldDB" id="A0ABD2L8F3"/>
<protein>
    <submittedName>
        <fullName evidence="2">Uncharacterized protein</fullName>
    </submittedName>
</protein>
<dbReference type="EMBL" id="JBICBT010000505">
    <property type="protein sequence ID" value="KAL3111497.1"/>
    <property type="molecule type" value="Genomic_DNA"/>
</dbReference>
<feature type="compositionally biased region" description="Low complexity" evidence="1">
    <location>
        <begin position="94"/>
        <end position="128"/>
    </location>
</feature>
<dbReference type="PANTHER" id="PTHR37475">
    <property type="entry name" value="ZYGOTE-SPECIFIC CLASS V COPY B GENE PROTEIN"/>
    <property type="match status" value="1"/>
</dbReference>
<gene>
    <name evidence="2" type="ORF">niasHT_018272</name>
</gene>
<dbReference type="Proteomes" id="UP001620626">
    <property type="component" value="Unassembled WGS sequence"/>
</dbReference>
<evidence type="ECO:0000256" key="1">
    <source>
        <dbReference type="SAM" id="MobiDB-lite"/>
    </source>
</evidence>
<proteinExistence type="predicted"/>
<evidence type="ECO:0000313" key="2">
    <source>
        <dbReference type="EMBL" id="KAL3111497.1"/>
    </source>
</evidence>
<sequence>MTPRRPSPVRKDLKKQCAALQKNASLELDEYAEECEMCADEMCNDVELLFTKPAPTPTDENTDSSATEENTDSSATDETTDNSATDETTDSSEETTTTPTTTTTTTTTTSTSTTTTTPTTTTTTTPTTTTTTVKQHLFGLDIHGSKTVDEKPCEQKDCFTASSPSVVVITILFLISFHSAIAGPAAYGVCQAGCSAVVVACYAAAGAVFGTVTAGIGTPHAIVACNTAYGTCQSACWTALFSPTP</sequence>
<feature type="compositionally biased region" description="Low complexity" evidence="1">
    <location>
        <begin position="72"/>
        <end position="86"/>
    </location>
</feature>
<accession>A0ABD2L8F3</accession>
<evidence type="ECO:0000313" key="3">
    <source>
        <dbReference type="Proteomes" id="UP001620626"/>
    </source>
</evidence>
<name>A0ABD2L8F3_9BILA</name>
<feature type="region of interest" description="Disordered" evidence="1">
    <location>
        <begin position="51"/>
        <end position="128"/>
    </location>
</feature>
<organism evidence="2 3">
    <name type="scientific">Heterodera trifolii</name>
    <dbReference type="NCBI Taxonomy" id="157864"/>
    <lineage>
        <taxon>Eukaryota</taxon>
        <taxon>Metazoa</taxon>
        <taxon>Ecdysozoa</taxon>
        <taxon>Nematoda</taxon>
        <taxon>Chromadorea</taxon>
        <taxon>Rhabditida</taxon>
        <taxon>Tylenchina</taxon>
        <taxon>Tylenchomorpha</taxon>
        <taxon>Tylenchoidea</taxon>
        <taxon>Heteroderidae</taxon>
        <taxon>Heteroderinae</taxon>
        <taxon>Heterodera</taxon>
    </lineage>
</organism>
<dbReference type="PANTHER" id="PTHR37475:SF1">
    <property type="entry name" value="ZYGOTE-SPECIFIC PROTEIN"/>
    <property type="match status" value="1"/>
</dbReference>
<comment type="caution">
    <text evidence="2">The sequence shown here is derived from an EMBL/GenBank/DDBJ whole genome shotgun (WGS) entry which is preliminary data.</text>
</comment>
<keyword evidence="3" id="KW-1185">Reference proteome</keyword>